<dbReference type="PANTHER" id="PTHR15503:SF45">
    <property type="entry name" value="RNA-DIRECTED DNA POLYMERASE HOMOLOG"/>
    <property type="match status" value="1"/>
</dbReference>
<dbReference type="SUPFAM" id="SSF56672">
    <property type="entry name" value="DNA/RNA polymerases"/>
    <property type="match status" value="1"/>
</dbReference>
<sequence length="148" mass="16536">MNYYKCNGPHLARNSQKLGYIVKDFQGSTKFEPIVNAIRAAKLTAPKRVLTISGAKAFGSKSLMLGECNIVGNLLSIFFTPTVTLVVTSNMWLNCPIIINEHKFTIDLVPRAGLMSITPYRMAPTELVELKKQVKEFLEKMMIRPSVS</sequence>
<evidence type="ECO:0000313" key="2">
    <source>
        <dbReference type="Proteomes" id="UP000257109"/>
    </source>
</evidence>
<dbReference type="Gene3D" id="3.10.10.10">
    <property type="entry name" value="HIV Type 1 Reverse Transcriptase, subunit A, domain 1"/>
    <property type="match status" value="1"/>
</dbReference>
<organism evidence="1 2">
    <name type="scientific">Mucuna pruriens</name>
    <name type="common">Velvet bean</name>
    <name type="synonym">Dolichos pruriens</name>
    <dbReference type="NCBI Taxonomy" id="157652"/>
    <lineage>
        <taxon>Eukaryota</taxon>
        <taxon>Viridiplantae</taxon>
        <taxon>Streptophyta</taxon>
        <taxon>Embryophyta</taxon>
        <taxon>Tracheophyta</taxon>
        <taxon>Spermatophyta</taxon>
        <taxon>Magnoliopsida</taxon>
        <taxon>eudicotyledons</taxon>
        <taxon>Gunneridae</taxon>
        <taxon>Pentapetalae</taxon>
        <taxon>rosids</taxon>
        <taxon>fabids</taxon>
        <taxon>Fabales</taxon>
        <taxon>Fabaceae</taxon>
        <taxon>Papilionoideae</taxon>
        <taxon>50 kb inversion clade</taxon>
        <taxon>NPAAA clade</taxon>
        <taxon>indigoferoid/millettioid clade</taxon>
        <taxon>Phaseoleae</taxon>
        <taxon>Mucuna</taxon>
    </lineage>
</organism>
<gene>
    <name evidence="1" type="ORF">CR513_16868</name>
</gene>
<accession>A0A371HB79</accession>
<evidence type="ECO:0008006" key="3">
    <source>
        <dbReference type="Google" id="ProtNLM"/>
    </source>
</evidence>
<protein>
    <recommendedName>
        <fullName evidence="3">Gag protease polyprotein</fullName>
    </recommendedName>
</protein>
<evidence type="ECO:0000313" key="1">
    <source>
        <dbReference type="EMBL" id="RDY00005.1"/>
    </source>
</evidence>
<proteinExistence type="predicted"/>
<dbReference type="Proteomes" id="UP000257109">
    <property type="component" value="Unassembled WGS sequence"/>
</dbReference>
<dbReference type="EMBL" id="QJKJ01003093">
    <property type="protein sequence ID" value="RDY00005.1"/>
    <property type="molecule type" value="Genomic_DNA"/>
</dbReference>
<comment type="caution">
    <text evidence="1">The sequence shown here is derived from an EMBL/GenBank/DDBJ whole genome shotgun (WGS) entry which is preliminary data.</text>
</comment>
<dbReference type="OrthoDB" id="1435896at2759"/>
<feature type="non-terminal residue" evidence="1">
    <location>
        <position position="1"/>
    </location>
</feature>
<dbReference type="AlphaFoldDB" id="A0A371HB79"/>
<dbReference type="PANTHER" id="PTHR15503">
    <property type="entry name" value="LDOC1 RELATED"/>
    <property type="match status" value="1"/>
</dbReference>
<name>A0A371HB79_MUCPR</name>
<dbReference type="InterPro" id="IPR032567">
    <property type="entry name" value="RTL1-rel"/>
</dbReference>
<reference evidence="1" key="1">
    <citation type="submission" date="2018-05" db="EMBL/GenBank/DDBJ databases">
        <title>Draft genome of Mucuna pruriens seed.</title>
        <authorList>
            <person name="Nnadi N.E."/>
            <person name="Vos R."/>
            <person name="Hasami M.H."/>
            <person name="Devisetty U.K."/>
            <person name="Aguiy J.C."/>
        </authorList>
    </citation>
    <scope>NUCLEOTIDE SEQUENCE [LARGE SCALE GENOMIC DNA]</scope>
    <source>
        <strain evidence="1">JCA_2017</strain>
    </source>
</reference>
<keyword evidence="2" id="KW-1185">Reference proteome</keyword>
<dbReference type="InterPro" id="IPR043502">
    <property type="entry name" value="DNA/RNA_pol_sf"/>
</dbReference>